<reference evidence="2" key="1">
    <citation type="submission" date="2021-04" db="EMBL/GenBank/DDBJ databases">
        <title>Microbacterium tenobrionis sp. nov. and Microbacterium allomyrinae sp. nov., isolated from larvae of Tenobrio molitor and Allomyrina dichotoma, respectively.</title>
        <authorList>
            <person name="Lee S.D."/>
        </authorList>
    </citation>
    <scope>NUCLEOTIDE SEQUENCE</scope>
    <source>
        <strain evidence="2">YMB-B2</strain>
    </source>
</reference>
<dbReference type="InterPro" id="IPR021299">
    <property type="entry name" value="DUF2871"/>
</dbReference>
<feature type="transmembrane region" description="Helical" evidence="1">
    <location>
        <begin position="59"/>
        <end position="77"/>
    </location>
</feature>
<dbReference type="RefSeq" id="WP_175985350.1">
    <property type="nucleotide sequence ID" value="NZ_JAGTTM010000006.1"/>
</dbReference>
<organism evidence="2 3">
    <name type="scientific">Microbacterium tenebrionis</name>
    <dbReference type="NCBI Taxonomy" id="2830665"/>
    <lineage>
        <taxon>Bacteria</taxon>
        <taxon>Bacillati</taxon>
        <taxon>Actinomycetota</taxon>
        <taxon>Actinomycetes</taxon>
        <taxon>Micrococcales</taxon>
        <taxon>Microbacteriaceae</taxon>
        <taxon>Microbacterium</taxon>
    </lineage>
</organism>
<accession>A0A9X1LRB4</accession>
<feature type="transmembrane region" description="Helical" evidence="1">
    <location>
        <begin position="21"/>
        <end position="39"/>
    </location>
</feature>
<evidence type="ECO:0000313" key="2">
    <source>
        <dbReference type="EMBL" id="MCC2030321.1"/>
    </source>
</evidence>
<dbReference type="InterPro" id="IPR036927">
    <property type="entry name" value="Cyt_c_oxase-like_su1_sf"/>
</dbReference>
<feature type="transmembrane region" description="Helical" evidence="1">
    <location>
        <begin position="89"/>
        <end position="112"/>
    </location>
</feature>
<gene>
    <name evidence="2" type="ORF">KEC56_12495</name>
</gene>
<keyword evidence="1" id="KW-0472">Membrane</keyword>
<dbReference type="EMBL" id="JAGTTM010000006">
    <property type="protein sequence ID" value="MCC2030321.1"/>
    <property type="molecule type" value="Genomic_DNA"/>
</dbReference>
<dbReference type="AlphaFoldDB" id="A0A9X1LRB4"/>
<keyword evidence="1" id="KW-0812">Transmembrane</keyword>
<keyword evidence="1" id="KW-1133">Transmembrane helix</keyword>
<keyword evidence="3" id="KW-1185">Reference proteome</keyword>
<evidence type="ECO:0000313" key="3">
    <source>
        <dbReference type="Proteomes" id="UP001139289"/>
    </source>
</evidence>
<comment type="caution">
    <text evidence="2">The sequence shown here is derived from an EMBL/GenBank/DDBJ whole genome shotgun (WGS) entry which is preliminary data.</text>
</comment>
<dbReference type="Proteomes" id="UP001139289">
    <property type="component" value="Unassembled WGS sequence"/>
</dbReference>
<proteinExistence type="predicted"/>
<feature type="transmembrane region" description="Helical" evidence="1">
    <location>
        <begin position="124"/>
        <end position="147"/>
    </location>
</feature>
<name>A0A9X1LRB4_9MICO</name>
<sequence length="154" mass="16841">MTTDTTTTTSRAVTRSAQLQLLTAVAVYTVLGLAAGVFYREFTKLNGFEEGMAGQLGLAHTHILTLGMIVLLIVLVLEKTFAVSTSRLFRWFFWIYNAGVVLTSSMLIWHGMLQVRGLESSKMIAGIAGLGHMLVGAGFVLLLISLFSRIRSEK</sequence>
<protein>
    <submittedName>
        <fullName evidence="2">DUF2871 domain-containing protein</fullName>
    </submittedName>
</protein>
<dbReference type="Gene3D" id="1.20.210.10">
    <property type="entry name" value="Cytochrome c oxidase-like, subunit I domain"/>
    <property type="match status" value="1"/>
</dbReference>
<dbReference type="Pfam" id="PF11070">
    <property type="entry name" value="DUF2871"/>
    <property type="match status" value="1"/>
</dbReference>
<evidence type="ECO:0000256" key="1">
    <source>
        <dbReference type="SAM" id="Phobius"/>
    </source>
</evidence>